<reference evidence="1 2" key="1">
    <citation type="submission" date="2018-01" db="EMBL/GenBank/DDBJ databases">
        <title>A novel member of the phylum Bacteroidetes isolated from glacier ice.</title>
        <authorList>
            <person name="Liu Q."/>
            <person name="Xin Y.-H."/>
        </authorList>
    </citation>
    <scope>NUCLEOTIDE SEQUENCE [LARGE SCALE GENOMIC DNA]</scope>
    <source>
        <strain evidence="1 2">RB1R16</strain>
    </source>
</reference>
<evidence type="ECO:0000313" key="1">
    <source>
        <dbReference type="EMBL" id="PQJ09252.1"/>
    </source>
</evidence>
<evidence type="ECO:0000313" key="2">
    <source>
        <dbReference type="Proteomes" id="UP000239872"/>
    </source>
</evidence>
<keyword evidence="2" id="KW-1185">Reference proteome</keyword>
<gene>
    <name evidence="1" type="ORF">CJD36_018560</name>
</gene>
<accession>A0A2S7SQS6</accession>
<protein>
    <submittedName>
        <fullName evidence="1">Uncharacterized protein</fullName>
    </submittedName>
</protein>
<dbReference type="EMBL" id="PPSL01000006">
    <property type="protein sequence ID" value="PQJ09252.1"/>
    <property type="molecule type" value="Genomic_DNA"/>
</dbReference>
<dbReference type="AlphaFoldDB" id="A0A2S7SQS6"/>
<sequence length="139" mass="14818">MLLQAVCATPGSVVFATSCVLITINTTDMKKILIALAMTTLTYCSVEAQTKKATEKCSTSADGKTVTCCKTTANPAYKGTAVVAKKETMNKTTTQTSRYQVCKEHGGSYTCCQYKKTTKVTKKVPVTTPAETPVAQAVK</sequence>
<name>A0A2S7SQS6_9BACT</name>
<proteinExistence type="predicted"/>
<comment type="caution">
    <text evidence="1">The sequence shown here is derived from an EMBL/GenBank/DDBJ whole genome shotgun (WGS) entry which is preliminary data.</text>
</comment>
<dbReference type="Proteomes" id="UP000239872">
    <property type="component" value="Unassembled WGS sequence"/>
</dbReference>
<organism evidence="1 2">
    <name type="scientific">Flavipsychrobacter stenotrophus</name>
    <dbReference type="NCBI Taxonomy" id="2077091"/>
    <lineage>
        <taxon>Bacteria</taxon>
        <taxon>Pseudomonadati</taxon>
        <taxon>Bacteroidota</taxon>
        <taxon>Chitinophagia</taxon>
        <taxon>Chitinophagales</taxon>
        <taxon>Chitinophagaceae</taxon>
        <taxon>Flavipsychrobacter</taxon>
    </lineage>
</organism>